<dbReference type="InterPro" id="IPR009057">
    <property type="entry name" value="Homeodomain-like_sf"/>
</dbReference>
<dbReference type="SUPFAM" id="SSF46689">
    <property type="entry name" value="Homeodomain-like"/>
    <property type="match status" value="1"/>
</dbReference>
<dbReference type="Pfam" id="PF13551">
    <property type="entry name" value="HTH_29"/>
    <property type="match status" value="1"/>
</dbReference>
<dbReference type="GO" id="GO:0015074">
    <property type="term" value="P:DNA integration"/>
    <property type="evidence" value="ECO:0007669"/>
    <property type="project" value="InterPro"/>
</dbReference>
<dbReference type="InterPro" id="IPR001584">
    <property type="entry name" value="Integrase_cat-core"/>
</dbReference>
<dbReference type="PANTHER" id="PTHR35004:SF7">
    <property type="entry name" value="INTEGRASE PROTEIN"/>
    <property type="match status" value="1"/>
</dbReference>
<comment type="caution">
    <text evidence="1">The sequence shown here is derived from an EMBL/GenBank/DDBJ whole genome shotgun (WGS) entry which is preliminary data.</text>
</comment>
<protein>
    <submittedName>
        <fullName evidence="1">ISNCY family transposase</fullName>
    </submittedName>
</protein>
<dbReference type="EMBL" id="WNCL01000077">
    <property type="protein sequence ID" value="MTU44434.1"/>
    <property type="molecule type" value="Genomic_DNA"/>
</dbReference>
<dbReference type="RefSeq" id="WP_155165926.1">
    <property type="nucleotide sequence ID" value="NZ_DBGEAO010000036.1"/>
</dbReference>
<dbReference type="Gene3D" id="3.30.420.10">
    <property type="entry name" value="Ribonuclease H-like superfamily/Ribonuclease H"/>
    <property type="match status" value="1"/>
</dbReference>
<sequence length="351" mass="39923">MKEKHGQKKSVPKEFSPQQKADVLRQYELRLITQAAACQILRVSPATFFRYLKKLGEGGVEALKHGNTGKRPHNRMEESRRSRIVDLISTKYCDFQPALICKYLLRDEGIDVSEEFIRRIVKAQDPVTRNVLLEEAHPLRRRRNRFGELIQIDGSPHHWFGNTKEACCLLAFIDDASGKITAAGFFPTETAAGYLRLIKEHVLRYGIPLAFYSDRHSIFAPVNAEDNEGDGTQFQRVCGLLGIESILALTPQAKGRVERLNQTLQGRWPKEFKLRGVGDITTANNHIEEFINEFNEEFAVEPLNKEDAHVPLSKGIGPEDIRRICSPWETRILSKQLTCSYKNLVLQIQAG</sequence>
<dbReference type="InterPro" id="IPR036397">
    <property type="entry name" value="RNaseH_sf"/>
</dbReference>
<proteinExistence type="predicted"/>
<evidence type="ECO:0000313" key="1">
    <source>
        <dbReference type="EMBL" id="MTU44434.1"/>
    </source>
</evidence>
<gene>
    <name evidence="1" type="ORF">GMD42_12670</name>
</gene>
<accession>A0A6I3S3N1</accession>
<reference evidence="1 2" key="1">
    <citation type="journal article" date="2019" name="Nat. Med.">
        <title>A library of human gut bacterial isolates paired with longitudinal multiomics data enables mechanistic microbiome research.</title>
        <authorList>
            <person name="Poyet M."/>
            <person name="Groussin M."/>
            <person name="Gibbons S.M."/>
            <person name="Avila-Pacheco J."/>
            <person name="Jiang X."/>
            <person name="Kearney S.M."/>
            <person name="Perrotta A.R."/>
            <person name="Berdy B."/>
            <person name="Zhao S."/>
            <person name="Lieberman T.D."/>
            <person name="Swanson P.K."/>
            <person name="Smith M."/>
            <person name="Roesemann S."/>
            <person name="Alexander J.E."/>
            <person name="Rich S.A."/>
            <person name="Livny J."/>
            <person name="Vlamakis H."/>
            <person name="Clish C."/>
            <person name="Bullock K."/>
            <person name="Deik A."/>
            <person name="Scott J."/>
            <person name="Pierce K.A."/>
            <person name="Xavier R.J."/>
            <person name="Alm E.J."/>
        </authorList>
    </citation>
    <scope>NUCLEOTIDE SEQUENCE [LARGE SCALE GENOMIC DNA]</scope>
    <source>
        <strain evidence="1 2">BIOML-A2</strain>
    </source>
</reference>
<dbReference type="SUPFAM" id="SSF53098">
    <property type="entry name" value="Ribonuclease H-like"/>
    <property type="match status" value="1"/>
</dbReference>
<dbReference type="AlphaFoldDB" id="A0A6I3S3N1"/>
<name>A0A6I3S3N1_9BURK</name>
<organism evidence="1 2">
    <name type="scientific">Parasutterella excrementihominis</name>
    <dbReference type="NCBI Taxonomy" id="487175"/>
    <lineage>
        <taxon>Bacteria</taxon>
        <taxon>Pseudomonadati</taxon>
        <taxon>Pseudomonadota</taxon>
        <taxon>Betaproteobacteria</taxon>
        <taxon>Burkholderiales</taxon>
        <taxon>Sutterellaceae</taxon>
        <taxon>Parasutterella</taxon>
    </lineage>
</organism>
<dbReference type="PROSITE" id="PS50994">
    <property type="entry name" value="INTEGRASE"/>
    <property type="match status" value="1"/>
</dbReference>
<dbReference type="GO" id="GO:0003676">
    <property type="term" value="F:nucleic acid binding"/>
    <property type="evidence" value="ECO:0007669"/>
    <property type="project" value="InterPro"/>
</dbReference>
<dbReference type="NCBIfam" id="NF033594">
    <property type="entry name" value="transpos_ISNCY_2"/>
    <property type="match status" value="1"/>
</dbReference>
<dbReference type="Proteomes" id="UP000462362">
    <property type="component" value="Unassembled WGS sequence"/>
</dbReference>
<dbReference type="InterPro" id="IPR012337">
    <property type="entry name" value="RNaseH-like_sf"/>
</dbReference>
<dbReference type="PANTHER" id="PTHR35004">
    <property type="entry name" value="TRANSPOSASE RV3428C-RELATED"/>
    <property type="match status" value="1"/>
</dbReference>
<evidence type="ECO:0000313" key="2">
    <source>
        <dbReference type="Proteomes" id="UP000462362"/>
    </source>
</evidence>
<dbReference type="InterPro" id="IPR047797">
    <property type="entry name" value="ISNCY_transpos"/>
</dbReference>